<feature type="transmembrane region" description="Helical" evidence="1">
    <location>
        <begin position="160"/>
        <end position="177"/>
    </location>
</feature>
<evidence type="ECO:0000256" key="1">
    <source>
        <dbReference type="SAM" id="Phobius"/>
    </source>
</evidence>
<protein>
    <recommendedName>
        <fullName evidence="4">Transmembrane protein</fullName>
    </recommendedName>
</protein>
<reference evidence="2" key="1">
    <citation type="submission" date="2021-01" db="EMBL/GenBank/DDBJ databases">
        <authorList>
            <consortium name="Genoscope - CEA"/>
            <person name="William W."/>
        </authorList>
    </citation>
    <scope>NUCLEOTIDE SEQUENCE</scope>
</reference>
<keyword evidence="3" id="KW-1185">Reference proteome</keyword>
<evidence type="ECO:0000313" key="2">
    <source>
        <dbReference type="EMBL" id="CAD8156797.1"/>
    </source>
</evidence>
<dbReference type="OMA" id="ENINHQF"/>
<comment type="caution">
    <text evidence="2">The sequence shown here is derived from an EMBL/GenBank/DDBJ whole genome shotgun (WGS) entry which is preliminary data.</text>
</comment>
<dbReference type="OrthoDB" id="307118at2759"/>
<dbReference type="AlphaFoldDB" id="A0A8S1TZB0"/>
<organism evidence="2 3">
    <name type="scientific">Paramecium octaurelia</name>
    <dbReference type="NCBI Taxonomy" id="43137"/>
    <lineage>
        <taxon>Eukaryota</taxon>
        <taxon>Sar</taxon>
        <taxon>Alveolata</taxon>
        <taxon>Ciliophora</taxon>
        <taxon>Intramacronucleata</taxon>
        <taxon>Oligohymenophorea</taxon>
        <taxon>Peniculida</taxon>
        <taxon>Parameciidae</taxon>
        <taxon>Paramecium</taxon>
    </lineage>
</organism>
<keyword evidence="1" id="KW-0472">Membrane</keyword>
<evidence type="ECO:0000313" key="3">
    <source>
        <dbReference type="Proteomes" id="UP000683925"/>
    </source>
</evidence>
<name>A0A8S1TZB0_PAROT</name>
<dbReference type="Proteomes" id="UP000683925">
    <property type="component" value="Unassembled WGS sequence"/>
</dbReference>
<keyword evidence="1" id="KW-0812">Transmembrane</keyword>
<sequence length="183" mass="21696">MHTNYAYESKFQKFYLIRIIQLFEDKTLRLPFKEMKLYSNNQTPRKQIQIQQQTQQVYDGETYISTKECSEILQQLPKLQTKINLSEHLKKKIGSSQKCSFTSVKETISLIKQKNEKKMQEIQTERVISNFLKIRTMGSIGQNQINTQSLGRQENINHQFNIKFILVLIIILFYYLSDDCNLT</sequence>
<accession>A0A8S1TZB0</accession>
<proteinExistence type="predicted"/>
<keyword evidence="1" id="KW-1133">Transmembrane helix</keyword>
<gene>
    <name evidence="2" type="ORF">POCTA_138.1.T0320303</name>
</gene>
<dbReference type="EMBL" id="CAJJDP010000032">
    <property type="protein sequence ID" value="CAD8156797.1"/>
    <property type="molecule type" value="Genomic_DNA"/>
</dbReference>
<evidence type="ECO:0008006" key="4">
    <source>
        <dbReference type="Google" id="ProtNLM"/>
    </source>
</evidence>